<comment type="caution">
    <text evidence="3">The sequence shown here is derived from an EMBL/GenBank/DDBJ whole genome shotgun (WGS) entry which is preliminary data.</text>
</comment>
<gene>
    <name evidence="3" type="ORF">JW613_03165</name>
</gene>
<dbReference type="Gene3D" id="1.10.260.40">
    <property type="entry name" value="lambda repressor-like DNA-binding domains"/>
    <property type="match status" value="1"/>
</dbReference>
<dbReference type="Pfam" id="PF13560">
    <property type="entry name" value="HTH_31"/>
    <property type="match status" value="1"/>
</dbReference>
<dbReference type="InterPro" id="IPR001387">
    <property type="entry name" value="Cro/C1-type_HTH"/>
</dbReference>
<dbReference type="InterPro" id="IPR010982">
    <property type="entry name" value="Lambda_DNA-bd_dom_sf"/>
</dbReference>
<protein>
    <submittedName>
        <fullName evidence="3">DUF2690 domain-containing protein</fullName>
    </submittedName>
</protein>
<name>A0ABS3XQQ8_9ACTN</name>
<dbReference type="CDD" id="cd00093">
    <property type="entry name" value="HTH_XRE"/>
    <property type="match status" value="1"/>
</dbReference>
<evidence type="ECO:0000313" key="4">
    <source>
        <dbReference type="Proteomes" id="UP000721954"/>
    </source>
</evidence>
<feature type="transmembrane region" description="Helical" evidence="2">
    <location>
        <begin position="137"/>
        <end position="158"/>
    </location>
</feature>
<keyword evidence="2" id="KW-1133">Transmembrane helix</keyword>
<keyword evidence="4" id="KW-1185">Reference proteome</keyword>
<keyword evidence="2" id="KW-0472">Membrane</keyword>
<dbReference type="GeneID" id="96257591"/>
<organism evidence="3 4">
    <name type="scientific">Streptomyces smyrnaeus</name>
    <dbReference type="NCBI Taxonomy" id="1387713"/>
    <lineage>
        <taxon>Bacteria</taxon>
        <taxon>Bacillati</taxon>
        <taxon>Actinomycetota</taxon>
        <taxon>Actinomycetes</taxon>
        <taxon>Kitasatosporales</taxon>
        <taxon>Streptomycetaceae</taxon>
        <taxon>Streptomyces</taxon>
    </lineage>
</organism>
<evidence type="ECO:0000313" key="3">
    <source>
        <dbReference type="EMBL" id="MBO8197317.1"/>
    </source>
</evidence>
<keyword evidence="2" id="KW-0812">Transmembrane</keyword>
<dbReference type="Proteomes" id="UP000721954">
    <property type="component" value="Unassembled WGS sequence"/>
</dbReference>
<dbReference type="RefSeq" id="WP_209209114.1">
    <property type="nucleotide sequence ID" value="NZ_JAFFZM010000001.1"/>
</dbReference>
<evidence type="ECO:0000256" key="1">
    <source>
        <dbReference type="SAM" id="MobiDB-lite"/>
    </source>
</evidence>
<dbReference type="InterPro" id="IPR021224">
    <property type="entry name" value="DUF2690"/>
</dbReference>
<proteinExistence type="predicted"/>
<sequence>MSGWKALPDALELDVRRFVEELRRTKDSAGLTLAQLAEATAYSKSSWERCLNGSGLPPSWAVEALAARAGTDPEQLLARWELAEAAWSDRGGTGRGDSAAGTGETEAAGETEVSDRSVTALGSTVPPGRGRRPTGRAVAVALGTVLTVAGALAAFAFAGGATSQENGSREGADASKLPVEDVRVSCHGDSCNGKDPVDKGCGGDAWTSASERVGKSYVELRYSSACRAAWARIKSATPGDRIELVRKDERRYDEVVPDDPNLAAFTFMLGAPAPQQVRACWELKSGDEGCTDFGGTEELPAASPVPS</sequence>
<dbReference type="SUPFAM" id="SSF47413">
    <property type="entry name" value="lambda repressor-like DNA-binding domains"/>
    <property type="match status" value="1"/>
</dbReference>
<feature type="region of interest" description="Disordered" evidence="1">
    <location>
        <begin position="88"/>
        <end position="134"/>
    </location>
</feature>
<dbReference type="Pfam" id="PF10901">
    <property type="entry name" value="DUF2690"/>
    <property type="match status" value="1"/>
</dbReference>
<feature type="compositionally biased region" description="Low complexity" evidence="1">
    <location>
        <begin position="99"/>
        <end position="111"/>
    </location>
</feature>
<accession>A0ABS3XQQ8</accession>
<evidence type="ECO:0000256" key="2">
    <source>
        <dbReference type="SAM" id="Phobius"/>
    </source>
</evidence>
<reference evidence="3 4" key="1">
    <citation type="submission" date="2021-02" db="EMBL/GenBank/DDBJ databases">
        <title>Streptomyces spirodelae sp. nov., isolated from duckweed.</title>
        <authorList>
            <person name="Saimee Y."/>
            <person name="Duangmal K."/>
        </authorList>
    </citation>
    <scope>NUCLEOTIDE SEQUENCE [LARGE SCALE GENOMIC DNA]</scope>
    <source>
        <strain evidence="3 4">DSM 42105</strain>
    </source>
</reference>
<dbReference type="EMBL" id="JAFFZM010000001">
    <property type="protein sequence ID" value="MBO8197317.1"/>
    <property type="molecule type" value="Genomic_DNA"/>
</dbReference>